<proteinExistence type="predicted"/>
<accession>Q21VF4</accession>
<dbReference type="RefSeq" id="WP_011464817.1">
    <property type="nucleotide sequence ID" value="NC_007908.1"/>
</dbReference>
<dbReference type="InterPro" id="IPR046579">
    <property type="entry name" value="DUF6639"/>
</dbReference>
<dbReference type="eggNOG" id="ENOG503343G">
    <property type="taxonomic scope" value="Bacteria"/>
</dbReference>
<keyword evidence="2" id="KW-1185">Reference proteome</keyword>
<protein>
    <submittedName>
        <fullName evidence="1">Uncharacterized protein</fullName>
    </submittedName>
</protein>
<dbReference type="Proteomes" id="UP000008332">
    <property type="component" value="Chromosome"/>
</dbReference>
<evidence type="ECO:0000313" key="2">
    <source>
        <dbReference type="Proteomes" id="UP000008332"/>
    </source>
</evidence>
<dbReference type="HOGENOM" id="CLU_1239347_0_0_4"/>
<reference evidence="2" key="1">
    <citation type="submission" date="2006-02" db="EMBL/GenBank/DDBJ databases">
        <title>Complete sequence of chromosome of Rhodoferax ferrireducens DSM 15236.</title>
        <authorList>
            <person name="Copeland A."/>
            <person name="Lucas S."/>
            <person name="Lapidus A."/>
            <person name="Barry K."/>
            <person name="Detter J.C."/>
            <person name="Glavina del Rio T."/>
            <person name="Hammon N."/>
            <person name="Israni S."/>
            <person name="Pitluck S."/>
            <person name="Brettin T."/>
            <person name="Bruce D."/>
            <person name="Han C."/>
            <person name="Tapia R."/>
            <person name="Gilna P."/>
            <person name="Kiss H."/>
            <person name="Schmutz J."/>
            <person name="Larimer F."/>
            <person name="Land M."/>
            <person name="Kyrpides N."/>
            <person name="Ivanova N."/>
            <person name="Richardson P."/>
        </authorList>
    </citation>
    <scope>NUCLEOTIDE SEQUENCE [LARGE SCALE GENOMIC DNA]</scope>
    <source>
        <strain evidence="2">ATCC BAA-621 / DSM 15236 / T118</strain>
    </source>
</reference>
<dbReference type="KEGG" id="rfr:Rfer_2532"/>
<name>Q21VF4_ALBFT</name>
<dbReference type="AlphaFoldDB" id="Q21VF4"/>
<evidence type="ECO:0000313" key="1">
    <source>
        <dbReference type="EMBL" id="ABD70249.1"/>
    </source>
</evidence>
<dbReference type="STRING" id="338969.Rfer_2532"/>
<dbReference type="EMBL" id="CP000267">
    <property type="protein sequence ID" value="ABD70249.1"/>
    <property type="molecule type" value="Genomic_DNA"/>
</dbReference>
<dbReference type="Pfam" id="PF20344">
    <property type="entry name" value="DUF6639"/>
    <property type="match status" value="1"/>
</dbReference>
<organism evidence="1 2">
    <name type="scientific">Albidiferax ferrireducens (strain ATCC BAA-621 / DSM 15236 / T118)</name>
    <name type="common">Rhodoferax ferrireducens</name>
    <dbReference type="NCBI Taxonomy" id="338969"/>
    <lineage>
        <taxon>Bacteria</taxon>
        <taxon>Pseudomonadati</taxon>
        <taxon>Pseudomonadota</taxon>
        <taxon>Betaproteobacteria</taxon>
        <taxon>Burkholderiales</taxon>
        <taxon>Comamonadaceae</taxon>
        <taxon>Rhodoferax</taxon>
    </lineage>
</organism>
<gene>
    <name evidence="1" type="ordered locus">Rfer_2532</name>
</gene>
<sequence length="223" mass="24893">MKHWLAIFICALIAADFVHGDEWKCPHSNVVVHSTDSDDADAACKAARKALEFLATQGLDTTGSVDVRLVTKLPMPCPRSSFGCYDQPNHRIHMLVISECLKMRTWVELPLNRSLCESFLTHEVAHVVAAANFTAPKPSTLAQEYLANVTMVSTMSPRQRERLLEQLPGRGFDSADQMSTTYYQLDPARFSAEVYRHFIKLGNGKVFLQNVLSGRVLNNEGNP</sequence>
<dbReference type="OrthoDB" id="9204623at2"/>